<evidence type="ECO:0000313" key="2">
    <source>
        <dbReference type="EMBL" id="MFC3107464.1"/>
    </source>
</evidence>
<accession>A0ABV7EXM8</accession>
<evidence type="ECO:0000313" key="3">
    <source>
        <dbReference type="Proteomes" id="UP001595530"/>
    </source>
</evidence>
<dbReference type="Proteomes" id="UP001595530">
    <property type="component" value="Unassembled WGS sequence"/>
</dbReference>
<comment type="caution">
    <text evidence="2">The sequence shown here is derived from an EMBL/GenBank/DDBJ whole genome shotgun (WGS) entry which is preliminary data.</text>
</comment>
<evidence type="ECO:0000256" key="1">
    <source>
        <dbReference type="SAM" id="Phobius"/>
    </source>
</evidence>
<keyword evidence="1" id="KW-0472">Membrane</keyword>
<sequence length="56" mass="6534">MSTYYEESPKQRLEIMIVALITLMSMTVFGLLVGLIVSMVVDEMRDQYQRHNIDHS</sequence>
<dbReference type="EMBL" id="JBHRTP010000015">
    <property type="protein sequence ID" value="MFC3107464.1"/>
    <property type="molecule type" value="Genomic_DNA"/>
</dbReference>
<dbReference type="RefSeq" id="WP_390322394.1">
    <property type="nucleotide sequence ID" value="NZ_JBHRTP010000015.1"/>
</dbReference>
<proteinExistence type="predicted"/>
<keyword evidence="1" id="KW-1133">Transmembrane helix</keyword>
<organism evidence="2 3">
    <name type="scientific">Undibacterium arcticum</name>
    <dbReference type="NCBI Taxonomy" id="1762892"/>
    <lineage>
        <taxon>Bacteria</taxon>
        <taxon>Pseudomonadati</taxon>
        <taxon>Pseudomonadota</taxon>
        <taxon>Betaproteobacteria</taxon>
        <taxon>Burkholderiales</taxon>
        <taxon>Oxalobacteraceae</taxon>
        <taxon>Undibacterium</taxon>
    </lineage>
</organism>
<protein>
    <submittedName>
        <fullName evidence="2">Uncharacterized protein</fullName>
    </submittedName>
</protein>
<feature type="transmembrane region" description="Helical" evidence="1">
    <location>
        <begin position="15"/>
        <end position="41"/>
    </location>
</feature>
<name>A0ABV7EXM8_9BURK</name>
<reference evidence="3" key="1">
    <citation type="journal article" date="2019" name="Int. J. Syst. Evol. Microbiol.">
        <title>The Global Catalogue of Microorganisms (GCM) 10K type strain sequencing project: providing services to taxonomists for standard genome sequencing and annotation.</title>
        <authorList>
            <consortium name="The Broad Institute Genomics Platform"/>
            <consortium name="The Broad Institute Genome Sequencing Center for Infectious Disease"/>
            <person name="Wu L."/>
            <person name="Ma J."/>
        </authorList>
    </citation>
    <scope>NUCLEOTIDE SEQUENCE [LARGE SCALE GENOMIC DNA]</scope>
    <source>
        <strain evidence="3">KCTC 42986</strain>
    </source>
</reference>
<keyword evidence="1" id="KW-0812">Transmembrane</keyword>
<gene>
    <name evidence="2" type="ORF">ACFOFO_05740</name>
</gene>
<keyword evidence="3" id="KW-1185">Reference proteome</keyword>